<accession>A0A9N9D504</accession>
<dbReference type="Pfam" id="PF07714">
    <property type="entry name" value="PK_Tyr_Ser-Thr"/>
    <property type="match status" value="1"/>
</dbReference>
<dbReference type="InterPro" id="IPR001245">
    <property type="entry name" value="Ser-Thr/Tyr_kinase_cat_dom"/>
</dbReference>
<dbReference type="OrthoDB" id="10261027at2759"/>
<dbReference type="Gene3D" id="1.10.510.10">
    <property type="entry name" value="Transferase(Phosphotransferase) domain 1"/>
    <property type="match status" value="1"/>
</dbReference>
<name>A0A9N9D504_9GLOM</name>
<dbReference type="InterPro" id="IPR051681">
    <property type="entry name" value="Ser/Thr_Kinases-Pseudokinases"/>
</dbReference>
<feature type="domain" description="Protein kinase" evidence="1">
    <location>
        <begin position="32"/>
        <end position="302"/>
    </location>
</feature>
<dbReference type="PROSITE" id="PS50011">
    <property type="entry name" value="PROTEIN_KINASE_DOM"/>
    <property type="match status" value="1"/>
</dbReference>
<dbReference type="EMBL" id="CAJVPZ010010988">
    <property type="protein sequence ID" value="CAG8625470.1"/>
    <property type="molecule type" value="Genomic_DNA"/>
</dbReference>
<dbReference type="InterPro" id="IPR000719">
    <property type="entry name" value="Prot_kinase_dom"/>
</dbReference>
<organism evidence="2 3">
    <name type="scientific">Racocetra fulgida</name>
    <dbReference type="NCBI Taxonomy" id="60492"/>
    <lineage>
        <taxon>Eukaryota</taxon>
        <taxon>Fungi</taxon>
        <taxon>Fungi incertae sedis</taxon>
        <taxon>Mucoromycota</taxon>
        <taxon>Glomeromycotina</taxon>
        <taxon>Glomeromycetes</taxon>
        <taxon>Diversisporales</taxon>
        <taxon>Gigasporaceae</taxon>
        <taxon>Racocetra</taxon>
    </lineage>
</organism>
<dbReference type="SUPFAM" id="SSF56112">
    <property type="entry name" value="Protein kinase-like (PK-like)"/>
    <property type="match status" value="1"/>
</dbReference>
<comment type="caution">
    <text evidence="2">The sequence shown here is derived from an EMBL/GenBank/DDBJ whole genome shotgun (WGS) entry which is preliminary data.</text>
</comment>
<dbReference type="GO" id="GO:0004674">
    <property type="term" value="F:protein serine/threonine kinase activity"/>
    <property type="evidence" value="ECO:0007669"/>
    <property type="project" value="TreeGrafter"/>
</dbReference>
<dbReference type="Proteomes" id="UP000789396">
    <property type="component" value="Unassembled WGS sequence"/>
</dbReference>
<dbReference type="GO" id="GO:0005524">
    <property type="term" value="F:ATP binding"/>
    <property type="evidence" value="ECO:0007669"/>
    <property type="project" value="InterPro"/>
</dbReference>
<evidence type="ECO:0000313" key="3">
    <source>
        <dbReference type="Proteomes" id="UP000789396"/>
    </source>
</evidence>
<feature type="non-terminal residue" evidence="2">
    <location>
        <position position="370"/>
    </location>
</feature>
<reference evidence="2" key="1">
    <citation type="submission" date="2021-06" db="EMBL/GenBank/DDBJ databases">
        <authorList>
            <person name="Kallberg Y."/>
            <person name="Tangrot J."/>
            <person name="Rosling A."/>
        </authorList>
    </citation>
    <scope>NUCLEOTIDE SEQUENCE</scope>
    <source>
        <strain evidence="2">IN212</strain>
    </source>
</reference>
<dbReference type="InterPro" id="IPR011009">
    <property type="entry name" value="Kinase-like_dom_sf"/>
</dbReference>
<evidence type="ECO:0000313" key="2">
    <source>
        <dbReference type="EMBL" id="CAG8625470.1"/>
    </source>
</evidence>
<keyword evidence="3" id="KW-1185">Reference proteome</keyword>
<proteinExistence type="predicted"/>
<sequence length="370" mass="42379">WNCDNNLYWDCDVEKCEYWDLDVEFTTSAEIAKGTDVCDECGFGSVYSAIWQDGQIRGWDINDQKWIRVGIQSVALKTINNPIDPISDLLKEIELNIQVVDDPHFIRCLGITQDSKTHNYMIVMEYATSGSLRAYMNTNNMDADEKGRILWAISKGLYHLHEKNLIHQDFHPGNLLLIDGYLSISDFGLCKQENQKSKSKTEKIFGVLPYVAPEVLCGEEYTMASDVYSFGIVAWELITGYPPYYNIPHDNGLILKICHGLRPEIPSDVPKIMVRLIEECWDADPKKRPTSKQLFTIINKWLMSSAFDKFILPTSTLPSYNLHSKAIYTSRLFNTTASKPSNASTFRKMYSKGNNLFNIIIYLLQYNTNL</sequence>
<gene>
    <name evidence="2" type="ORF">RFULGI_LOCUS7519</name>
</gene>
<dbReference type="PRINTS" id="PR00109">
    <property type="entry name" value="TYRKINASE"/>
</dbReference>
<evidence type="ECO:0000259" key="1">
    <source>
        <dbReference type="PROSITE" id="PS50011"/>
    </source>
</evidence>
<protein>
    <submittedName>
        <fullName evidence="2">502_t:CDS:1</fullName>
    </submittedName>
</protein>
<dbReference type="PANTHER" id="PTHR44329">
    <property type="entry name" value="SERINE/THREONINE-PROTEIN KINASE TNNI3K-RELATED"/>
    <property type="match status" value="1"/>
</dbReference>
<dbReference type="AlphaFoldDB" id="A0A9N9D504"/>